<evidence type="ECO:0000259" key="3">
    <source>
        <dbReference type="PROSITE" id="PS50937"/>
    </source>
</evidence>
<feature type="domain" description="HTH merR-type" evidence="3">
    <location>
        <begin position="2"/>
        <end position="71"/>
    </location>
</feature>
<proteinExistence type="predicted"/>
<dbReference type="InterPro" id="IPR000551">
    <property type="entry name" value="MerR-type_HTH_dom"/>
</dbReference>
<dbReference type="SMART" id="SM00422">
    <property type="entry name" value="HTH_MERR"/>
    <property type="match status" value="1"/>
</dbReference>
<evidence type="ECO:0000256" key="2">
    <source>
        <dbReference type="SAM" id="Coils"/>
    </source>
</evidence>
<dbReference type="PROSITE" id="PS50937">
    <property type="entry name" value="HTH_MERR_2"/>
    <property type="match status" value="1"/>
</dbReference>
<dbReference type="RefSeq" id="WP_191342030.1">
    <property type="nucleotide sequence ID" value="NZ_JAUDCK010000050.1"/>
</dbReference>
<dbReference type="CDD" id="cd01109">
    <property type="entry name" value="HTH_YyaN"/>
    <property type="match status" value="1"/>
</dbReference>
<dbReference type="Pfam" id="PF13411">
    <property type="entry name" value="MerR_1"/>
    <property type="match status" value="1"/>
</dbReference>
<dbReference type="InterPro" id="IPR047057">
    <property type="entry name" value="MerR_fam"/>
</dbReference>
<reference evidence="4 5" key="2">
    <citation type="submission" date="2023-06" db="EMBL/GenBank/DDBJ databases">
        <authorList>
            <person name="Zeman M."/>
            <person name="Kubasova T."/>
            <person name="Jahodarova E."/>
            <person name="Nykrynova M."/>
            <person name="Rychlik I."/>
        </authorList>
    </citation>
    <scope>NUCLEOTIDE SEQUENCE [LARGE SCALE GENOMIC DNA]</scope>
    <source>
        <strain evidence="4 5">ET341</strain>
    </source>
</reference>
<dbReference type="InterPro" id="IPR009061">
    <property type="entry name" value="DNA-bd_dom_put_sf"/>
</dbReference>
<name>A0ABT7UKQ6_9FIRM</name>
<dbReference type="PANTHER" id="PTHR30204:SF82">
    <property type="entry name" value="TRANSCRIPTIONAL REGULATOR, MERR FAMILY"/>
    <property type="match status" value="1"/>
</dbReference>
<dbReference type="SUPFAM" id="SSF46955">
    <property type="entry name" value="Putative DNA-binding domain"/>
    <property type="match status" value="1"/>
</dbReference>
<evidence type="ECO:0000313" key="4">
    <source>
        <dbReference type="EMBL" id="MDM8196730.1"/>
    </source>
</evidence>
<sequence>MNYSISDVSRIMNLPVSTLRYYDKEGLLPYIERKDSGYRIFKEDDIRMLEIIECFKNTGMSIKEIKHFIELVKQGDISLQQRYELFVERKKTVEKQMQDLQKQLDLIDYKCEYYQKALKTYNQNKHHSDENKSL</sequence>
<feature type="coiled-coil region" evidence="2">
    <location>
        <begin position="83"/>
        <end position="110"/>
    </location>
</feature>
<accession>A0ABT7UKQ6</accession>
<protein>
    <submittedName>
        <fullName evidence="4">MerR family transcriptional regulator</fullName>
    </submittedName>
</protein>
<keyword evidence="2" id="KW-0175">Coiled coil</keyword>
<keyword evidence="1" id="KW-0238">DNA-binding</keyword>
<dbReference type="PANTHER" id="PTHR30204">
    <property type="entry name" value="REDOX-CYCLING DRUG-SENSING TRANSCRIPTIONAL ACTIVATOR SOXR"/>
    <property type="match status" value="1"/>
</dbReference>
<evidence type="ECO:0000256" key="1">
    <source>
        <dbReference type="ARBA" id="ARBA00023125"/>
    </source>
</evidence>
<organism evidence="4 5">
    <name type="scientific">Massilimicrobiota timonensis</name>
    <dbReference type="NCBI Taxonomy" id="1776392"/>
    <lineage>
        <taxon>Bacteria</taxon>
        <taxon>Bacillati</taxon>
        <taxon>Bacillota</taxon>
        <taxon>Erysipelotrichia</taxon>
        <taxon>Erysipelotrichales</taxon>
        <taxon>Erysipelotrichaceae</taxon>
        <taxon>Massilimicrobiota</taxon>
    </lineage>
</organism>
<dbReference type="Gene3D" id="1.10.1660.10">
    <property type="match status" value="1"/>
</dbReference>
<dbReference type="EMBL" id="JAUDCK010000050">
    <property type="protein sequence ID" value="MDM8196730.1"/>
    <property type="molecule type" value="Genomic_DNA"/>
</dbReference>
<reference evidence="5" key="1">
    <citation type="submission" date="2023-06" db="EMBL/GenBank/DDBJ databases">
        <title>Identification and characterization of horizontal gene transfer across gut microbiota members of farm animals based on homology search.</title>
        <authorList>
            <person name="Zeman M."/>
            <person name="Kubasova T."/>
            <person name="Jahodarova E."/>
            <person name="Nykrynova M."/>
            <person name="Rychlik I."/>
        </authorList>
    </citation>
    <scope>NUCLEOTIDE SEQUENCE [LARGE SCALE GENOMIC DNA]</scope>
    <source>
        <strain evidence="5">ET341</strain>
    </source>
</reference>
<evidence type="ECO:0000313" key="5">
    <source>
        <dbReference type="Proteomes" id="UP001529275"/>
    </source>
</evidence>
<comment type="caution">
    <text evidence="4">The sequence shown here is derived from an EMBL/GenBank/DDBJ whole genome shotgun (WGS) entry which is preliminary data.</text>
</comment>
<dbReference type="Proteomes" id="UP001529275">
    <property type="component" value="Unassembled WGS sequence"/>
</dbReference>
<gene>
    <name evidence="4" type="ORF">QUV98_10415</name>
</gene>
<keyword evidence="5" id="KW-1185">Reference proteome</keyword>